<dbReference type="EMBL" id="BMAY01000013">
    <property type="protein sequence ID" value="GFZ27599.1"/>
    <property type="molecule type" value="Genomic_DNA"/>
</dbReference>
<keyword evidence="1" id="KW-0240">DNA-directed RNA polymerase</keyword>
<organism evidence="1 2">
    <name type="scientific">Lactobacillus corticis</name>
    <dbReference type="NCBI Taxonomy" id="2201249"/>
    <lineage>
        <taxon>Bacteria</taxon>
        <taxon>Bacillati</taxon>
        <taxon>Bacillota</taxon>
        <taxon>Bacilli</taxon>
        <taxon>Lactobacillales</taxon>
        <taxon>Lactobacillaceae</taxon>
        <taxon>Lactobacillus</taxon>
    </lineage>
</organism>
<keyword evidence="1" id="KW-0804">Transcription</keyword>
<sequence>MEPRELSPQEVQAQIEDLALVKLIKIDGNEDALVRLYNKYHWILLNVKRRSYIRMMSDEDWEQEGMLVCYEAALCYDEARGSWRSFYRVKLLNWSKTLLRRTLCARRVGNQRAISYDGDEVLKETCLGCEQACEIPLSTSYEKIIGSLTQRELAGLLVFTGAYELHEVCQRYGYKPESVLKTKSALRKRLLNPPE</sequence>
<proteinExistence type="predicted"/>
<dbReference type="Proteomes" id="UP000677218">
    <property type="component" value="Unassembled WGS sequence"/>
</dbReference>
<dbReference type="GO" id="GO:0000428">
    <property type="term" value="C:DNA-directed RNA polymerase complex"/>
    <property type="evidence" value="ECO:0007669"/>
    <property type="project" value="UniProtKB-KW"/>
</dbReference>
<gene>
    <name evidence="1" type="ORF">LCB40_14790</name>
</gene>
<dbReference type="AlphaFoldDB" id="A0A916VJB4"/>
<comment type="caution">
    <text evidence="1">The sequence shown here is derived from an EMBL/GenBank/DDBJ whole genome shotgun (WGS) entry which is preliminary data.</text>
</comment>
<dbReference type="GO" id="GO:0003700">
    <property type="term" value="F:DNA-binding transcription factor activity"/>
    <property type="evidence" value="ECO:0007669"/>
    <property type="project" value="InterPro"/>
</dbReference>
<name>A0A916VJB4_9LACO</name>
<dbReference type="RefSeq" id="WP_212781281.1">
    <property type="nucleotide sequence ID" value="NZ_BMAY01000013.1"/>
</dbReference>
<reference evidence="1" key="1">
    <citation type="submission" date="2020-08" db="EMBL/GenBank/DDBJ databases">
        <title>Taxonomic study for Lactobacillus species isolated from hardwood bark.</title>
        <authorList>
            <person name="Tohno M."/>
            <person name="Tanizawa Y."/>
        </authorList>
    </citation>
    <scope>NUCLEOTIDE SEQUENCE</scope>
    <source>
        <strain evidence="1">B40</strain>
    </source>
</reference>
<evidence type="ECO:0000313" key="1">
    <source>
        <dbReference type="EMBL" id="GFZ27599.1"/>
    </source>
</evidence>
<dbReference type="SUPFAM" id="SSF88946">
    <property type="entry name" value="Sigma2 domain of RNA polymerase sigma factors"/>
    <property type="match status" value="1"/>
</dbReference>
<keyword evidence="2" id="KW-1185">Reference proteome</keyword>
<evidence type="ECO:0000313" key="2">
    <source>
        <dbReference type="Proteomes" id="UP000677218"/>
    </source>
</evidence>
<dbReference type="GO" id="GO:0006352">
    <property type="term" value="P:DNA-templated transcription initiation"/>
    <property type="evidence" value="ECO:0007669"/>
    <property type="project" value="InterPro"/>
</dbReference>
<accession>A0A916VJB4</accession>
<protein>
    <submittedName>
        <fullName evidence="1">DNA-directed RNA polymerase specialized sigma subunit</fullName>
    </submittedName>
</protein>
<dbReference type="InterPro" id="IPR013325">
    <property type="entry name" value="RNA_pol_sigma_r2"/>
</dbReference>